<dbReference type="InterPro" id="IPR001547">
    <property type="entry name" value="Glyco_hydro_5"/>
</dbReference>
<dbReference type="GO" id="GO:0030245">
    <property type="term" value="P:cellulose catabolic process"/>
    <property type="evidence" value="ECO:0007669"/>
    <property type="project" value="UniProtKB-KW"/>
</dbReference>
<comment type="similarity">
    <text evidence="1 7">Belongs to the glycosyl hydrolase 5 (cellulase A) family.</text>
</comment>
<keyword evidence="6" id="KW-0624">Polysaccharide degradation</keyword>
<evidence type="ECO:0000313" key="10">
    <source>
        <dbReference type="Proteomes" id="UP000189857"/>
    </source>
</evidence>
<evidence type="ECO:0000259" key="8">
    <source>
        <dbReference type="Pfam" id="PF00150"/>
    </source>
</evidence>
<dbReference type="GO" id="GO:0008422">
    <property type="term" value="F:beta-glucosidase activity"/>
    <property type="evidence" value="ECO:0007669"/>
    <property type="project" value="TreeGrafter"/>
</dbReference>
<reference evidence="9 10" key="1">
    <citation type="submission" date="2017-02" db="EMBL/GenBank/DDBJ databases">
        <authorList>
            <person name="Peterson S.W."/>
        </authorList>
    </citation>
    <scope>NUCLEOTIDE SEQUENCE [LARGE SCALE GENOMIC DNA]</scope>
    <source>
        <strain evidence="9 10">ATCC 17233</strain>
    </source>
</reference>
<keyword evidence="2 7" id="KW-0378">Hydrolase</keyword>
<dbReference type="EMBL" id="FUXA01000015">
    <property type="protein sequence ID" value="SJZ96782.1"/>
    <property type="molecule type" value="Genomic_DNA"/>
</dbReference>
<feature type="domain" description="Glycoside hydrolase family 5" evidence="8">
    <location>
        <begin position="26"/>
        <end position="320"/>
    </location>
</feature>
<dbReference type="AlphaFoldDB" id="A0A1T4PZ26"/>
<accession>A0A1T4PZ26</accession>
<dbReference type="Gene3D" id="3.20.20.80">
    <property type="entry name" value="Glycosidases"/>
    <property type="match status" value="1"/>
</dbReference>
<evidence type="ECO:0000256" key="4">
    <source>
        <dbReference type="ARBA" id="ARBA00023277"/>
    </source>
</evidence>
<dbReference type="PANTHER" id="PTHR31297:SF41">
    <property type="entry name" value="ENDOGLUCANASE, PUTATIVE (AFU_ORTHOLOGUE AFUA_5G01830)-RELATED"/>
    <property type="match status" value="1"/>
</dbReference>
<dbReference type="GO" id="GO:0005576">
    <property type="term" value="C:extracellular region"/>
    <property type="evidence" value="ECO:0007669"/>
    <property type="project" value="TreeGrafter"/>
</dbReference>
<dbReference type="InterPro" id="IPR017853">
    <property type="entry name" value="GH"/>
</dbReference>
<keyword evidence="5 7" id="KW-0326">Glycosidase</keyword>
<dbReference type="RefSeq" id="WP_090168690.1">
    <property type="nucleotide sequence ID" value="NZ_CAJOJK010000012.1"/>
</dbReference>
<dbReference type="PANTHER" id="PTHR31297">
    <property type="entry name" value="GLUCAN ENDO-1,6-BETA-GLUCOSIDASE B"/>
    <property type="match status" value="1"/>
</dbReference>
<evidence type="ECO:0000256" key="1">
    <source>
        <dbReference type="ARBA" id="ARBA00005641"/>
    </source>
</evidence>
<evidence type="ECO:0000256" key="6">
    <source>
        <dbReference type="ARBA" id="ARBA00023326"/>
    </source>
</evidence>
<sequence length="329" mass="39480">MRFEGYKRGVNFGGWLSQCDHTKRRYDTFITEDDFKKVASRKFDHVRIPVDYELFEDNNLNIDESRFSYIDFAVDMCKKYNLKMVLDLHRTPGYSFDPFHEEKGFFEDEDLQEHFYKIWETFAKHYGKYSDMLTFELLNEVTKKDYCEKWNNISTECIKRIRVYAPDTFILLGGYHNNSLEAVRDLAMPYDDKVVYNFHCYEPLIFTHQGATWIASMNPDFRCHYKMPYSKYIEYSEKELNQAYAKLDIYDTDAMPDENYFEELLKDAILVAKERNVSLYCGEYGVIDKADREDAQLWFNDFHAVMDKHDIGRAVWSYKQMDFEISEDF</sequence>
<keyword evidence="10" id="KW-1185">Reference proteome</keyword>
<dbReference type="OrthoDB" id="9800475at2"/>
<gene>
    <name evidence="9" type="ORF">SAMN02745110_02195</name>
</gene>
<evidence type="ECO:0000256" key="7">
    <source>
        <dbReference type="RuleBase" id="RU361153"/>
    </source>
</evidence>
<dbReference type="SUPFAM" id="SSF51445">
    <property type="entry name" value="(Trans)glycosidases"/>
    <property type="match status" value="1"/>
</dbReference>
<dbReference type="InterPro" id="IPR050386">
    <property type="entry name" value="Glycosyl_hydrolase_5"/>
</dbReference>
<name>A0A1T4PZ26_9FIRM</name>
<organism evidence="9 10">
    <name type="scientific">Eubacterium ruminantium</name>
    <dbReference type="NCBI Taxonomy" id="42322"/>
    <lineage>
        <taxon>Bacteria</taxon>
        <taxon>Bacillati</taxon>
        <taxon>Bacillota</taxon>
        <taxon>Clostridia</taxon>
        <taxon>Eubacteriales</taxon>
        <taxon>Eubacteriaceae</taxon>
        <taxon>Eubacterium</taxon>
    </lineage>
</organism>
<keyword evidence="3" id="KW-0136">Cellulose degradation</keyword>
<protein>
    <submittedName>
        <fullName evidence="9">Aryl-phospho-beta-D-glucosidase BglC, GH1 family</fullName>
    </submittedName>
</protein>
<evidence type="ECO:0000256" key="5">
    <source>
        <dbReference type="ARBA" id="ARBA00023295"/>
    </source>
</evidence>
<evidence type="ECO:0000256" key="2">
    <source>
        <dbReference type="ARBA" id="ARBA00022801"/>
    </source>
</evidence>
<evidence type="ECO:0000313" key="9">
    <source>
        <dbReference type="EMBL" id="SJZ96782.1"/>
    </source>
</evidence>
<dbReference type="Proteomes" id="UP000189857">
    <property type="component" value="Unassembled WGS sequence"/>
</dbReference>
<dbReference type="Pfam" id="PF00150">
    <property type="entry name" value="Cellulase"/>
    <property type="match status" value="1"/>
</dbReference>
<dbReference type="GO" id="GO:0009986">
    <property type="term" value="C:cell surface"/>
    <property type="evidence" value="ECO:0007669"/>
    <property type="project" value="TreeGrafter"/>
</dbReference>
<evidence type="ECO:0000256" key="3">
    <source>
        <dbReference type="ARBA" id="ARBA00023001"/>
    </source>
</evidence>
<proteinExistence type="inferred from homology"/>
<keyword evidence="4" id="KW-0119">Carbohydrate metabolism</keyword>